<evidence type="ECO:0000256" key="4">
    <source>
        <dbReference type="ARBA" id="ARBA00023157"/>
    </source>
</evidence>
<dbReference type="GO" id="GO:0015035">
    <property type="term" value="F:protein-disulfide reductase activity"/>
    <property type="evidence" value="ECO:0007669"/>
    <property type="project" value="UniProtKB-UniRule"/>
</dbReference>
<dbReference type="Gene3D" id="1.25.40.10">
    <property type="entry name" value="Tetratricopeptide repeat domain"/>
    <property type="match status" value="1"/>
</dbReference>
<accession>A0A285T5B7</accession>
<name>A0A285T5B7_9PROT</name>
<dbReference type="Pfam" id="PF00085">
    <property type="entry name" value="Thioredoxin"/>
    <property type="match status" value="1"/>
</dbReference>
<dbReference type="PRINTS" id="PR00421">
    <property type="entry name" value="THIOREDOXIN"/>
</dbReference>
<dbReference type="Proteomes" id="UP000219068">
    <property type="component" value="Unassembled WGS sequence"/>
</dbReference>
<evidence type="ECO:0000313" key="10">
    <source>
        <dbReference type="Proteomes" id="UP000219068"/>
    </source>
</evidence>
<sequence>MSIILDATAPNAAPTAGQDKDLIKDSGIETFVQDVIEPSMEVPVVVDFWAPWCGPCKSLTPTIEKVTREAGGRVKLVKVNIDENQELAMQLRIQSVPTVYAFKGGRPVDGFQGAQPESEVRAFYERLAGGPIESPIAAILDQAAGALADDDHETAHGLYVGVLEREPQNETAIGGMIRCMVAMGEVEETRHFVDNMAEADRLKAPIASAISALELAETGYSKEDLDVARAKVAANPDDLQAQFDLGMACFATNKREEAVNAMIAIIRKDRSWNDDAGRTQLIKFFEAWGPMDPASVAGRRALSTVLFS</sequence>
<evidence type="ECO:0000313" key="9">
    <source>
        <dbReference type="EMBL" id="SOC16241.1"/>
    </source>
</evidence>
<dbReference type="AlphaFoldDB" id="A0A285T5B7"/>
<evidence type="ECO:0000256" key="6">
    <source>
        <dbReference type="NCBIfam" id="TIGR01068"/>
    </source>
</evidence>
<evidence type="ECO:0000256" key="5">
    <source>
        <dbReference type="ARBA" id="ARBA00023284"/>
    </source>
</evidence>
<dbReference type="InterPro" id="IPR036249">
    <property type="entry name" value="Thioredoxin-like_sf"/>
</dbReference>
<evidence type="ECO:0000256" key="2">
    <source>
        <dbReference type="ARBA" id="ARBA00022448"/>
    </source>
</evidence>
<dbReference type="Pfam" id="PF14559">
    <property type="entry name" value="TPR_19"/>
    <property type="match status" value="1"/>
</dbReference>
<evidence type="ECO:0000313" key="8">
    <source>
        <dbReference type="EMBL" id="RCK51569.1"/>
    </source>
</evidence>
<dbReference type="SUPFAM" id="SSF52833">
    <property type="entry name" value="Thioredoxin-like"/>
    <property type="match status" value="1"/>
</dbReference>
<evidence type="ECO:0000256" key="3">
    <source>
        <dbReference type="ARBA" id="ARBA00022982"/>
    </source>
</evidence>
<dbReference type="Gene3D" id="3.40.30.10">
    <property type="entry name" value="Glutaredoxin"/>
    <property type="match status" value="1"/>
</dbReference>
<protein>
    <recommendedName>
        <fullName evidence="6">Thioredoxin</fullName>
    </recommendedName>
</protein>
<dbReference type="EMBL" id="OBMM01000002">
    <property type="protein sequence ID" value="SOC16241.1"/>
    <property type="molecule type" value="Genomic_DNA"/>
</dbReference>
<dbReference type="RefSeq" id="WP_082832798.1">
    <property type="nucleotide sequence ID" value="NZ_JPWJ01000003.1"/>
</dbReference>
<evidence type="ECO:0000256" key="1">
    <source>
        <dbReference type="ARBA" id="ARBA00008987"/>
    </source>
</evidence>
<dbReference type="PROSITE" id="PS51352">
    <property type="entry name" value="THIOREDOXIN_2"/>
    <property type="match status" value="1"/>
</dbReference>
<evidence type="ECO:0000313" key="11">
    <source>
        <dbReference type="Proteomes" id="UP000252266"/>
    </source>
</evidence>
<proteinExistence type="inferred from homology"/>
<keyword evidence="5" id="KW-0676">Redox-active center</keyword>
<evidence type="ECO:0000259" key="7">
    <source>
        <dbReference type="PROSITE" id="PS51352"/>
    </source>
</evidence>
<feature type="domain" description="Thioredoxin" evidence="7">
    <location>
        <begin position="3"/>
        <end position="129"/>
    </location>
</feature>
<dbReference type="CDD" id="cd02956">
    <property type="entry name" value="ybbN"/>
    <property type="match status" value="1"/>
</dbReference>
<dbReference type="EMBL" id="JPWJ01000003">
    <property type="protein sequence ID" value="RCK51569.1"/>
    <property type="molecule type" value="Genomic_DNA"/>
</dbReference>
<dbReference type="InterPro" id="IPR017937">
    <property type="entry name" value="Thioredoxin_CS"/>
</dbReference>
<reference evidence="9 10" key="2">
    <citation type="submission" date="2017-08" db="EMBL/GenBank/DDBJ databases">
        <authorList>
            <person name="de Groot N.N."/>
        </authorList>
    </citation>
    <scope>NUCLEOTIDE SEQUENCE [LARGE SCALE GENOMIC DNA]</scope>
    <source>
        <strain evidence="9 10">USBA 78</strain>
    </source>
</reference>
<dbReference type="PANTHER" id="PTHR43601">
    <property type="entry name" value="THIOREDOXIN, MITOCHONDRIAL"/>
    <property type="match status" value="1"/>
</dbReference>
<dbReference type="InterPro" id="IPR011990">
    <property type="entry name" value="TPR-like_helical_dom_sf"/>
</dbReference>
<dbReference type="PANTHER" id="PTHR43601:SF3">
    <property type="entry name" value="THIOREDOXIN, MITOCHONDRIAL"/>
    <property type="match status" value="1"/>
</dbReference>
<dbReference type="NCBIfam" id="TIGR01068">
    <property type="entry name" value="thioredoxin"/>
    <property type="match status" value="1"/>
</dbReference>
<dbReference type="PROSITE" id="PS00194">
    <property type="entry name" value="THIOREDOXIN_1"/>
    <property type="match status" value="1"/>
</dbReference>
<dbReference type="Pfam" id="PF14561">
    <property type="entry name" value="TPR_20"/>
    <property type="match status" value="1"/>
</dbReference>
<dbReference type="Proteomes" id="UP000252266">
    <property type="component" value="Unassembled WGS sequence"/>
</dbReference>
<dbReference type="GO" id="GO:0006950">
    <property type="term" value="P:response to stress"/>
    <property type="evidence" value="ECO:0007669"/>
    <property type="project" value="UniProtKB-ARBA"/>
</dbReference>
<comment type="similarity">
    <text evidence="1">Belongs to the thioredoxin family.</text>
</comment>
<keyword evidence="2" id="KW-0813">Transport</keyword>
<gene>
    <name evidence="9" type="ORF">SAMN05428964_102241</name>
    <name evidence="8" type="ORF">TH44_08560</name>
</gene>
<dbReference type="FunFam" id="3.40.30.10:FF:000001">
    <property type="entry name" value="Thioredoxin"/>
    <property type="match status" value="1"/>
</dbReference>
<keyword evidence="3" id="KW-0249">Electron transport</keyword>
<dbReference type="InterPro" id="IPR005746">
    <property type="entry name" value="Thioredoxin"/>
</dbReference>
<organism evidence="9 10">
    <name type="scientific">Thalassospira xiamenensis</name>
    <dbReference type="NCBI Taxonomy" id="220697"/>
    <lineage>
        <taxon>Bacteria</taxon>
        <taxon>Pseudomonadati</taxon>
        <taxon>Pseudomonadota</taxon>
        <taxon>Alphaproteobacteria</taxon>
        <taxon>Rhodospirillales</taxon>
        <taxon>Thalassospiraceae</taxon>
        <taxon>Thalassospira</taxon>
    </lineage>
</organism>
<dbReference type="GO" id="GO:0045454">
    <property type="term" value="P:cell redox homeostasis"/>
    <property type="evidence" value="ECO:0007669"/>
    <property type="project" value="TreeGrafter"/>
</dbReference>
<reference evidence="8 11" key="1">
    <citation type="submission" date="2014-07" db="EMBL/GenBank/DDBJ databases">
        <title>Draft genome sequence of Thalassospira xiamenensis IB13.</title>
        <authorList>
            <person name="Lai Q."/>
            <person name="Shao Z."/>
        </authorList>
    </citation>
    <scope>NUCLEOTIDE SEQUENCE [LARGE SCALE GENOMIC DNA]</scope>
    <source>
        <strain evidence="8 11">IB13</strain>
    </source>
</reference>
<dbReference type="InterPro" id="IPR013766">
    <property type="entry name" value="Thioredoxin_domain"/>
</dbReference>
<dbReference type="SUPFAM" id="SSF48452">
    <property type="entry name" value="TPR-like"/>
    <property type="match status" value="1"/>
</dbReference>
<keyword evidence="4" id="KW-1015">Disulfide bond</keyword>